<dbReference type="EMBL" id="JAMOIL010000044">
    <property type="protein sequence ID" value="MCM0622678.1"/>
    <property type="molecule type" value="Genomic_DNA"/>
</dbReference>
<dbReference type="AlphaFoldDB" id="A0A9X2DB42"/>
<dbReference type="RefSeq" id="WP_250828852.1">
    <property type="nucleotide sequence ID" value="NZ_JAMOIL010000044.1"/>
</dbReference>
<evidence type="ECO:0000313" key="1">
    <source>
        <dbReference type="EMBL" id="MCM0622678.1"/>
    </source>
</evidence>
<evidence type="ECO:0000313" key="2">
    <source>
        <dbReference type="Proteomes" id="UP001139485"/>
    </source>
</evidence>
<keyword evidence="2" id="KW-1185">Reference proteome</keyword>
<organism evidence="1 2">
    <name type="scientific">Nocardioides bruguierae</name>
    <dbReference type="NCBI Taxonomy" id="2945102"/>
    <lineage>
        <taxon>Bacteria</taxon>
        <taxon>Bacillati</taxon>
        <taxon>Actinomycetota</taxon>
        <taxon>Actinomycetes</taxon>
        <taxon>Propionibacteriales</taxon>
        <taxon>Nocardioidaceae</taxon>
        <taxon>Nocardioides</taxon>
    </lineage>
</organism>
<protein>
    <submittedName>
        <fullName evidence="1">Uncharacterized protein</fullName>
    </submittedName>
</protein>
<comment type="caution">
    <text evidence="1">The sequence shown here is derived from an EMBL/GenBank/DDBJ whole genome shotgun (WGS) entry which is preliminary data.</text>
</comment>
<sequence length="65" mass="6733">MTPLLVALALLLWLVVPFPLAVAVGRAFARGHEHDAHDLTVTPIALHPRFGSDDTTGGHGAIGAA</sequence>
<dbReference type="Proteomes" id="UP001139485">
    <property type="component" value="Unassembled WGS sequence"/>
</dbReference>
<accession>A0A9X2DB42</accession>
<gene>
    <name evidence="1" type="ORF">M8330_20520</name>
</gene>
<reference evidence="1" key="1">
    <citation type="submission" date="2022-05" db="EMBL/GenBank/DDBJ databases">
        <authorList>
            <person name="Tuo L."/>
        </authorList>
    </citation>
    <scope>NUCLEOTIDE SEQUENCE</scope>
    <source>
        <strain evidence="1">BSK12Z-4</strain>
    </source>
</reference>
<proteinExistence type="predicted"/>
<name>A0A9X2DB42_9ACTN</name>